<reference evidence="2" key="1">
    <citation type="submission" date="2022-09" db="EMBL/GenBank/DDBJ databases">
        <title>Eubacterium sp. LFL-14 isolated from human feces.</title>
        <authorList>
            <person name="Liu F."/>
        </authorList>
    </citation>
    <scope>NUCLEOTIDE SEQUENCE</scope>
    <source>
        <strain evidence="2">LFL-14</strain>
    </source>
</reference>
<evidence type="ECO:0000256" key="1">
    <source>
        <dbReference type="SAM" id="MobiDB-lite"/>
    </source>
</evidence>
<dbReference type="EMBL" id="JAODBU010000002">
    <property type="protein sequence ID" value="MCT7397712.1"/>
    <property type="molecule type" value="Genomic_DNA"/>
</dbReference>
<name>A0ABT2LZD9_9FIRM</name>
<evidence type="ECO:0000313" key="2">
    <source>
        <dbReference type="EMBL" id="MCT7397712.1"/>
    </source>
</evidence>
<evidence type="ECO:0000313" key="3">
    <source>
        <dbReference type="Proteomes" id="UP001431199"/>
    </source>
</evidence>
<proteinExistence type="predicted"/>
<protein>
    <submittedName>
        <fullName evidence="2">Uncharacterized protein</fullName>
    </submittedName>
</protein>
<feature type="region of interest" description="Disordered" evidence="1">
    <location>
        <begin position="79"/>
        <end position="100"/>
    </location>
</feature>
<organism evidence="2 3">
    <name type="scientific">Eubacterium album</name>
    <dbReference type="NCBI Taxonomy" id="2978477"/>
    <lineage>
        <taxon>Bacteria</taxon>
        <taxon>Bacillati</taxon>
        <taxon>Bacillota</taxon>
        <taxon>Clostridia</taxon>
        <taxon>Eubacteriales</taxon>
        <taxon>Eubacteriaceae</taxon>
        <taxon>Eubacterium</taxon>
    </lineage>
</organism>
<accession>A0ABT2LZD9</accession>
<sequence length="283" mass="30469">MSKNLSIIMILTIAVYGATMLTVMANNNETSENGIETASVHYQNSNETTVVGDDNGENEISEEVEITVVAQETVANQTPDIANNEPGQVENTDINDNGENNEPVQVPETIIETEPEVPVAPETQTVRKKKKKKHKTVITTAAITTTTVQVTTKKEETTKKQVKSVGSHSESNKITSSKISVVRNSVTSNFSGYSDSEKTNLARYMSASGKSNAKDAYKELTNSDKNLSSKTCSISIASDSQEDILNAAQKAANSIGRVSGSYGIGISSVEKTVGYKIYIVVVY</sequence>
<gene>
    <name evidence="2" type="ORF">N5B56_01255</name>
</gene>
<dbReference type="Proteomes" id="UP001431199">
    <property type="component" value="Unassembled WGS sequence"/>
</dbReference>
<keyword evidence="3" id="KW-1185">Reference proteome</keyword>
<comment type="caution">
    <text evidence="2">The sequence shown here is derived from an EMBL/GenBank/DDBJ whole genome shotgun (WGS) entry which is preliminary data.</text>
</comment>
<dbReference type="RefSeq" id="WP_260978148.1">
    <property type="nucleotide sequence ID" value="NZ_JAODBU010000002.1"/>
</dbReference>